<dbReference type="PANTHER" id="PTHR44068">
    <property type="entry name" value="ZGC:194242"/>
    <property type="match status" value="1"/>
</dbReference>
<accession>A0ABW5UFX1</accession>
<organism evidence="3 4">
    <name type="scientific">Sphingobacterium populi</name>
    <dbReference type="NCBI Taxonomy" id="1812824"/>
    <lineage>
        <taxon>Bacteria</taxon>
        <taxon>Pseudomonadati</taxon>
        <taxon>Bacteroidota</taxon>
        <taxon>Sphingobacteriia</taxon>
        <taxon>Sphingobacteriales</taxon>
        <taxon>Sphingobacteriaceae</taxon>
        <taxon>Sphingobacterium</taxon>
    </lineage>
</organism>
<dbReference type="SUPFAM" id="SSF53335">
    <property type="entry name" value="S-adenosyl-L-methionine-dependent methyltransferases"/>
    <property type="match status" value="1"/>
</dbReference>
<sequence length="221" mass="24727">MATENELQAIAAQLRCPEGQHGVQIGENMNDTNSNMTLQTLEALRLADAEHVLELGYGNGGHLVKLIGAANDLQYVGVDISSTMQSEAQQLNATLMTQHAICFDCYDGSSLPYADHFFDKIFTVNTLYFWADPLAMLQELARVAKIDAVLAITFASKAFMQTLPFTQYGFTLYEPENLQDIVKDSSWKIADLYSRTEQVRSKVGDLVERIYYIALLQLKNQ</sequence>
<dbReference type="InterPro" id="IPR029063">
    <property type="entry name" value="SAM-dependent_MTases_sf"/>
</dbReference>
<evidence type="ECO:0000313" key="4">
    <source>
        <dbReference type="Proteomes" id="UP001597418"/>
    </source>
</evidence>
<dbReference type="PANTHER" id="PTHR44068:SF1">
    <property type="entry name" value="HYPOTHETICAL LOC100005854"/>
    <property type="match status" value="1"/>
</dbReference>
<dbReference type="Gene3D" id="3.40.50.150">
    <property type="entry name" value="Vaccinia Virus protein VP39"/>
    <property type="match status" value="1"/>
</dbReference>
<dbReference type="InterPro" id="IPR050447">
    <property type="entry name" value="Erg6_SMT_methyltransf"/>
</dbReference>
<dbReference type="GO" id="GO:0032259">
    <property type="term" value="P:methylation"/>
    <property type="evidence" value="ECO:0007669"/>
    <property type="project" value="UniProtKB-KW"/>
</dbReference>
<dbReference type="EC" id="2.1.1.-" evidence="3"/>
<dbReference type="Pfam" id="PF08241">
    <property type="entry name" value="Methyltransf_11"/>
    <property type="match status" value="1"/>
</dbReference>
<reference evidence="4" key="1">
    <citation type="journal article" date="2019" name="Int. J. Syst. Evol. Microbiol.">
        <title>The Global Catalogue of Microorganisms (GCM) 10K type strain sequencing project: providing services to taxonomists for standard genome sequencing and annotation.</title>
        <authorList>
            <consortium name="The Broad Institute Genomics Platform"/>
            <consortium name="The Broad Institute Genome Sequencing Center for Infectious Disease"/>
            <person name="Wu L."/>
            <person name="Ma J."/>
        </authorList>
    </citation>
    <scope>NUCLEOTIDE SEQUENCE [LARGE SCALE GENOMIC DNA]</scope>
    <source>
        <strain evidence="4">KCTC 42247</strain>
    </source>
</reference>
<keyword evidence="4" id="KW-1185">Reference proteome</keyword>
<gene>
    <name evidence="3" type="ORF">ACFSQ6_09825</name>
</gene>
<dbReference type="GO" id="GO:0008168">
    <property type="term" value="F:methyltransferase activity"/>
    <property type="evidence" value="ECO:0007669"/>
    <property type="project" value="UniProtKB-KW"/>
</dbReference>
<evidence type="ECO:0000313" key="3">
    <source>
        <dbReference type="EMBL" id="MFD2743694.1"/>
    </source>
</evidence>
<feature type="domain" description="Methyltransferase type 11" evidence="2">
    <location>
        <begin position="53"/>
        <end position="151"/>
    </location>
</feature>
<dbReference type="InterPro" id="IPR013216">
    <property type="entry name" value="Methyltransf_11"/>
</dbReference>
<dbReference type="RefSeq" id="WP_066757116.1">
    <property type="nucleotide sequence ID" value="NZ_JBHUMB010000013.1"/>
</dbReference>
<keyword evidence="3" id="KW-0489">Methyltransferase</keyword>
<dbReference type="EMBL" id="JBHUMB010000013">
    <property type="protein sequence ID" value="MFD2743694.1"/>
    <property type="molecule type" value="Genomic_DNA"/>
</dbReference>
<proteinExistence type="predicted"/>
<name>A0ABW5UFX1_9SPHI</name>
<dbReference type="CDD" id="cd02440">
    <property type="entry name" value="AdoMet_MTases"/>
    <property type="match status" value="1"/>
</dbReference>
<protein>
    <submittedName>
        <fullName evidence="3">Class I SAM-dependent methyltransferase</fullName>
        <ecNumber evidence="3">2.1.1.-</ecNumber>
    </submittedName>
</protein>
<dbReference type="Proteomes" id="UP001597418">
    <property type="component" value="Unassembled WGS sequence"/>
</dbReference>
<evidence type="ECO:0000256" key="1">
    <source>
        <dbReference type="ARBA" id="ARBA00022679"/>
    </source>
</evidence>
<comment type="caution">
    <text evidence="3">The sequence shown here is derived from an EMBL/GenBank/DDBJ whole genome shotgun (WGS) entry which is preliminary data.</text>
</comment>
<evidence type="ECO:0000259" key="2">
    <source>
        <dbReference type="Pfam" id="PF08241"/>
    </source>
</evidence>
<keyword evidence="1 3" id="KW-0808">Transferase</keyword>